<dbReference type="Pfam" id="PF01472">
    <property type="entry name" value="PUA"/>
    <property type="match status" value="1"/>
</dbReference>
<keyword evidence="3 8" id="KW-0641">Proline biosynthesis</keyword>
<keyword evidence="4 8" id="KW-0808">Transferase</keyword>
<feature type="binding site" evidence="8">
    <location>
        <position position="6"/>
    </location>
    <ligand>
        <name>ATP</name>
        <dbReference type="ChEBI" id="CHEBI:30616"/>
    </ligand>
</feature>
<dbReference type="InterPro" id="IPR002478">
    <property type="entry name" value="PUA"/>
</dbReference>
<dbReference type="EMBL" id="CP024847">
    <property type="protein sequence ID" value="AUR52696.1"/>
    <property type="molecule type" value="Genomic_DNA"/>
</dbReference>
<dbReference type="EC" id="2.7.2.11" evidence="8"/>
<dbReference type="OrthoDB" id="9804434at2"/>
<comment type="subcellular location">
    <subcellularLocation>
        <location evidence="8">Cytoplasm</location>
    </subcellularLocation>
</comment>
<dbReference type="PANTHER" id="PTHR43654:SF1">
    <property type="entry name" value="ISOPENTENYL PHOSPHATE KINASE"/>
    <property type="match status" value="1"/>
</dbReference>
<dbReference type="InterPro" id="IPR036393">
    <property type="entry name" value="AceGlu_kinase-like_sf"/>
</dbReference>
<dbReference type="SMART" id="SM00359">
    <property type="entry name" value="PUA"/>
    <property type="match status" value="1"/>
</dbReference>
<evidence type="ECO:0000313" key="10">
    <source>
        <dbReference type="EMBL" id="AUR52696.1"/>
    </source>
</evidence>
<sequence length="363" mass="39155">MKVVIKVGSQTIISPEGEVLEDVMADVIRQVVELQQQGHQVILVSSGAVALGRVISKKIVGKTYGSSVADKQLLASLGQPRLMAIYAKICEEKQLMVAQLLLTKYDFQTKRSYTNILRLLQKGLDQPNVLVIINENDSVAVDELMFTDNDELSGIIAAQIGADKLLLLTSISGVYDKNPENPDAKLIPVIGVKDKLPEVSGAKTALGRGGMASKLNTARKMGNVGVMTHIASIAEENVIVRLVNGDVAIGSRVIPEHKKSGRKKFLAFGQTGAVATIMVNDGLVKVLASGQQCISILPVGVVKFTGEFAKGDLIDIVTEKNQKIATGVARYNAAKLKEYLGGKNHPPLVHYDYLHVNYEVFAE</sequence>
<dbReference type="PROSITE" id="PS50890">
    <property type="entry name" value="PUA"/>
    <property type="match status" value="1"/>
</dbReference>
<dbReference type="RefSeq" id="WP_102951984.1">
    <property type="nucleotide sequence ID" value="NZ_CP024847.1"/>
</dbReference>
<dbReference type="InterPro" id="IPR015947">
    <property type="entry name" value="PUA-like_sf"/>
</dbReference>
<evidence type="ECO:0000256" key="5">
    <source>
        <dbReference type="ARBA" id="ARBA00022741"/>
    </source>
</evidence>
<dbReference type="Proteomes" id="UP000236655">
    <property type="component" value="Chromosome"/>
</dbReference>
<evidence type="ECO:0000256" key="2">
    <source>
        <dbReference type="ARBA" id="ARBA00022605"/>
    </source>
</evidence>
<dbReference type="InterPro" id="IPR036974">
    <property type="entry name" value="PUA_sf"/>
</dbReference>
<dbReference type="NCBIfam" id="TIGR01027">
    <property type="entry name" value="proB"/>
    <property type="match status" value="1"/>
</dbReference>
<evidence type="ECO:0000313" key="11">
    <source>
        <dbReference type="Proteomes" id="UP000236655"/>
    </source>
</evidence>
<dbReference type="Gene3D" id="2.30.130.10">
    <property type="entry name" value="PUA domain"/>
    <property type="match status" value="1"/>
</dbReference>
<dbReference type="PRINTS" id="PR00474">
    <property type="entry name" value="GLU5KINASE"/>
</dbReference>
<feature type="binding site" evidence="8">
    <location>
        <position position="137"/>
    </location>
    <ligand>
        <name>substrate</name>
    </ligand>
</feature>
<dbReference type="SUPFAM" id="SSF88697">
    <property type="entry name" value="PUA domain-like"/>
    <property type="match status" value="1"/>
</dbReference>
<dbReference type="InterPro" id="IPR011529">
    <property type="entry name" value="Glu_5kinase"/>
</dbReference>
<comment type="pathway">
    <text evidence="8">Amino-acid biosynthesis; L-proline biosynthesis; L-glutamate 5-semialdehyde from L-glutamate: step 1/2.</text>
</comment>
<keyword evidence="6 8" id="KW-0418">Kinase</keyword>
<protein>
    <recommendedName>
        <fullName evidence="8">Glutamate 5-kinase</fullName>
        <ecNumber evidence="8">2.7.2.11</ecNumber>
    </recommendedName>
    <alternativeName>
        <fullName evidence="8">Gamma-glutamyl kinase</fullName>
        <shortName evidence="8">GK</shortName>
    </alternativeName>
</protein>
<accession>A0A2I7N8B9</accession>
<evidence type="ECO:0000256" key="3">
    <source>
        <dbReference type="ARBA" id="ARBA00022650"/>
    </source>
</evidence>
<feature type="binding site" evidence="8">
    <location>
        <position position="46"/>
    </location>
    <ligand>
        <name>substrate</name>
    </ligand>
</feature>
<dbReference type="InterPro" id="IPR005715">
    <property type="entry name" value="Glu_5kinase/COase_Synthase"/>
</dbReference>
<reference evidence="11" key="1">
    <citation type="submission" date="2017-11" db="EMBL/GenBank/DDBJ databases">
        <authorList>
            <person name="Chan K.G."/>
            <person name="Lee L.S."/>
        </authorList>
    </citation>
    <scope>NUCLEOTIDE SEQUENCE [LARGE SCALE GENOMIC DNA]</scope>
    <source>
        <strain evidence="11">DSM 100970</strain>
    </source>
</reference>
<dbReference type="GO" id="GO:0055129">
    <property type="term" value="P:L-proline biosynthetic process"/>
    <property type="evidence" value="ECO:0007669"/>
    <property type="project" value="UniProtKB-UniRule"/>
</dbReference>
<evidence type="ECO:0000259" key="9">
    <source>
        <dbReference type="SMART" id="SM00359"/>
    </source>
</evidence>
<dbReference type="Pfam" id="PF00696">
    <property type="entry name" value="AA_kinase"/>
    <property type="match status" value="1"/>
</dbReference>
<proteinExistence type="inferred from homology"/>
<dbReference type="GO" id="GO:0005524">
    <property type="term" value="F:ATP binding"/>
    <property type="evidence" value="ECO:0007669"/>
    <property type="project" value="UniProtKB-KW"/>
</dbReference>
<dbReference type="InterPro" id="IPR001048">
    <property type="entry name" value="Asp/Glu/Uridylate_kinase"/>
</dbReference>
<organism evidence="10 11">
    <name type="scientific">Aquella oligotrophica</name>
    <dbReference type="NCBI Taxonomy" id="2067065"/>
    <lineage>
        <taxon>Bacteria</taxon>
        <taxon>Pseudomonadati</taxon>
        <taxon>Pseudomonadota</taxon>
        <taxon>Betaproteobacteria</taxon>
        <taxon>Neisseriales</taxon>
        <taxon>Neisseriaceae</taxon>
        <taxon>Aquella</taxon>
    </lineage>
</organism>
<name>A0A2I7N8B9_9NEIS</name>
<dbReference type="Gene3D" id="3.40.1160.10">
    <property type="entry name" value="Acetylglutamate kinase-like"/>
    <property type="match status" value="1"/>
</dbReference>
<comment type="catalytic activity">
    <reaction evidence="8">
        <text>L-glutamate + ATP = L-glutamyl 5-phosphate + ADP</text>
        <dbReference type="Rhea" id="RHEA:14877"/>
        <dbReference type="ChEBI" id="CHEBI:29985"/>
        <dbReference type="ChEBI" id="CHEBI:30616"/>
        <dbReference type="ChEBI" id="CHEBI:58274"/>
        <dbReference type="ChEBI" id="CHEBI:456216"/>
        <dbReference type="EC" id="2.7.2.11"/>
    </reaction>
</comment>
<evidence type="ECO:0000256" key="4">
    <source>
        <dbReference type="ARBA" id="ARBA00022679"/>
    </source>
</evidence>
<dbReference type="PIRSF" id="PIRSF000729">
    <property type="entry name" value="GK"/>
    <property type="match status" value="1"/>
</dbReference>
<dbReference type="CDD" id="cd04242">
    <property type="entry name" value="AAK_G5K_ProB"/>
    <property type="match status" value="1"/>
</dbReference>
<gene>
    <name evidence="8 10" type="primary">proB</name>
    <name evidence="10" type="ORF">CUN60_10440</name>
</gene>
<dbReference type="InterPro" id="IPR041739">
    <property type="entry name" value="G5K_ProB"/>
</dbReference>
<keyword evidence="7 8" id="KW-0067">ATP-binding</keyword>
<dbReference type="InterPro" id="IPR001057">
    <property type="entry name" value="Glu/AcGlu_kinase"/>
</dbReference>
<comment type="function">
    <text evidence="8">Catalyzes the transfer of a phosphate group to glutamate to form L-glutamate 5-phosphate.</text>
</comment>
<dbReference type="FunFam" id="3.40.1160.10:FF:000006">
    <property type="entry name" value="Glutamate 5-kinase"/>
    <property type="match status" value="1"/>
</dbReference>
<dbReference type="PANTHER" id="PTHR43654">
    <property type="entry name" value="GLUTAMATE 5-KINASE"/>
    <property type="match status" value="1"/>
</dbReference>
<keyword evidence="11" id="KW-1185">Reference proteome</keyword>
<dbReference type="AlphaFoldDB" id="A0A2I7N8B9"/>
<keyword evidence="2 8" id="KW-0028">Amino-acid biosynthesis</keyword>
<keyword evidence="1 8" id="KW-0963">Cytoplasm</keyword>
<dbReference type="GO" id="GO:0005829">
    <property type="term" value="C:cytosol"/>
    <property type="evidence" value="ECO:0007669"/>
    <property type="project" value="TreeGrafter"/>
</dbReference>
<evidence type="ECO:0000256" key="6">
    <source>
        <dbReference type="ARBA" id="ARBA00022777"/>
    </source>
</evidence>
<evidence type="ECO:0000256" key="1">
    <source>
        <dbReference type="ARBA" id="ARBA00022490"/>
    </source>
</evidence>
<feature type="binding site" evidence="8">
    <location>
        <position position="149"/>
    </location>
    <ligand>
        <name>substrate</name>
    </ligand>
</feature>
<comment type="similarity">
    <text evidence="8">Belongs to the glutamate 5-kinase family.</text>
</comment>
<dbReference type="HAMAP" id="MF_00456">
    <property type="entry name" value="ProB"/>
    <property type="match status" value="1"/>
</dbReference>
<evidence type="ECO:0000256" key="8">
    <source>
        <dbReference type="HAMAP-Rule" id="MF_00456"/>
    </source>
</evidence>
<dbReference type="KEGG" id="nba:CUN60_10440"/>
<dbReference type="GO" id="GO:0003723">
    <property type="term" value="F:RNA binding"/>
    <property type="evidence" value="ECO:0007669"/>
    <property type="project" value="InterPro"/>
</dbReference>
<dbReference type="GO" id="GO:0004349">
    <property type="term" value="F:glutamate 5-kinase activity"/>
    <property type="evidence" value="ECO:0007669"/>
    <property type="project" value="UniProtKB-UniRule"/>
</dbReference>
<keyword evidence="5 8" id="KW-0547">Nucleotide-binding</keyword>
<comment type="caution">
    <text evidence="8">Lacks conserved residue(s) required for the propagation of feature annotation.</text>
</comment>
<feature type="domain" description="PUA" evidence="9">
    <location>
        <begin position="275"/>
        <end position="349"/>
    </location>
</feature>
<evidence type="ECO:0000256" key="7">
    <source>
        <dbReference type="ARBA" id="ARBA00022840"/>
    </source>
</evidence>
<dbReference type="UniPathway" id="UPA00098">
    <property type="reaction ID" value="UER00359"/>
</dbReference>
<dbReference type="SUPFAM" id="SSF53633">
    <property type="entry name" value="Carbamate kinase-like"/>
    <property type="match status" value="1"/>
</dbReference>